<gene>
    <name evidence="1" type="ORF">S06H3_52905</name>
</gene>
<name>X1RBA4_9ZZZZ</name>
<proteinExistence type="predicted"/>
<comment type="caution">
    <text evidence="1">The sequence shown here is derived from an EMBL/GenBank/DDBJ whole genome shotgun (WGS) entry which is preliminary data.</text>
</comment>
<evidence type="ECO:0000313" key="1">
    <source>
        <dbReference type="EMBL" id="GAI52869.1"/>
    </source>
</evidence>
<protein>
    <submittedName>
        <fullName evidence="1">Uncharacterized protein</fullName>
    </submittedName>
</protein>
<dbReference type="AlphaFoldDB" id="X1RBA4"/>
<accession>X1RBA4</accession>
<feature type="non-terminal residue" evidence="1">
    <location>
        <position position="1"/>
    </location>
</feature>
<dbReference type="EMBL" id="BARV01033689">
    <property type="protein sequence ID" value="GAI52869.1"/>
    <property type="molecule type" value="Genomic_DNA"/>
</dbReference>
<sequence>QTKKNFKKYKLRQMIVEHPFGTIKRGWGAYYFLTKRKVSVSAEISLSFLAYNLKRAINILGTEEILRRLRQRRKVVLA</sequence>
<organism evidence="1">
    <name type="scientific">marine sediment metagenome</name>
    <dbReference type="NCBI Taxonomy" id="412755"/>
    <lineage>
        <taxon>unclassified sequences</taxon>
        <taxon>metagenomes</taxon>
        <taxon>ecological metagenomes</taxon>
    </lineage>
</organism>
<reference evidence="1" key="1">
    <citation type="journal article" date="2014" name="Front. Microbiol.">
        <title>High frequency of phylogenetically diverse reductive dehalogenase-homologous genes in deep subseafloor sedimentary metagenomes.</title>
        <authorList>
            <person name="Kawai M."/>
            <person name="Futagami T."/>
            <person name="Toyoda A."/>
            <person name="Takaki Y."/>
            <person name="Nishi S."/>
            <person name="Hori S."/>
            <person name="Arai W."/>
            <person name="Tsubouchi T."/>
            <person name="Morono Y."/>
            <person name="Uchiyama I."/>
            <person name="Ito T."/>
            <person name="Fujiyama A."/>
            <person name="Inagaki F."/>
            <person name="Takami H."/>
        </authorList>
    </citation>
    <scope>NUCLEOTIDE SEQUENCE</scope>
    <source>
        <strain evidence="1">Expedition CK06-06</strain>
    </source>
</reference>